<evidence type="ECO:0000313" key="1">
    <source>
        <dbReference type="EMBL" id="MFD1609564.1"/>
    </source>
</evidence>
<dbReference type="RefSeq" id="WP_379598995.1">
    <property type="nucleotide sequence ID" value="NZ_JBHUDE010000159.1"/>
</dbReference>
<dbReference type="SUPFAM" id="SSF51735">
    <property type="entry name" value="NAD(P)-binding Rossmann-fold domains"/>
    <property type="match status" value="1"/>
</dbReference>
<dbReference type="Proteomes" id="UP001597221">
    <property type="component" value="Unassembled WGS sequence"/>
</dbReference>
<keyword evidence="2" id="KW-1185">Reference proteome</keyword>
<name>A0ABW4HVA1_9BACI</name>
<protein>
    <submittedName>
        <fullName evidence="1">Short-chain dehydrogenase</fullName>
    </submittedName>
</protein>
<comment type="caution">
    <text evidence="1">The sequence shown here is derived from an EMBL/GenBank/DDBJ whole genome shotgun (WGS) entry which is preliminary data.</text>
</comment>
<organism evidence="1 2">
    <name type="scientific">Oceanobacillus luteolus</name>
    <dbReference type="NCBI Taxonomy" id="1274358"/>
    <lineage>
        <taxon>Bacteria</taxon>
        <taxon>Bacillati</taxon>
        <taxon>Bacillota</taxon>
        <taxon>Bacilli</taxon>
        <taxon>Bacillales</taxon>
        <taxon>Bacillaceae</taxon>
        <taxon>Oceanobacillus</taxon>
    </lineage>
</organism>
<dbReference type="Gene3D" id="3.40.50.720">
    <property type="entry name" value="NAD(P)-binding Rossmann-like Domain"/>
    <property type="match status" value="1"/>
</dbReference>
<dbReference type="NCBIfam" id="NF006168">
    <property type="entry name" value="PRK08309.1"/>
    <property type="match status" value="1"/>
</dbReference>
<sequence length="198" mass="22529">MILVGVFIINVIGGEFELIKKHALVIGGTGMLKDVSLWLAEQGYITSVVGRSENKHLDLKNQAENPEVIRSIMVDYNHHDALEEAIKNAIEQDGPISLVVSWIPSYPALELVDKIISQHSNTWKLYQVKGSRRYFQDDPLHLSSNCEHHKVYLGFVLEDNHSRWLTHNEIAKGVIRSIENDSKESIVGQLHPYEKRPQ</sequence>
<dbReference type="EMBL" id="JBHUDE010000159">
    <property type="protein sequence ID" value="MFD1609564.1"/>
    <property type="molecule type" value="Genomic_DNA"/>
</dbReference>
<evidence type="ECO:0000313" key="2">
    <source>
        <dbReference type="Proteomes" id="UP001597221"/>
    </source>
</evidence>
<gene>
    <name evidence="1" type="ORF">ACFSBH_18250</name>
</gene>
<dbReference type="InterPro" id="IPR036291">
    <property type="entry name" value="NAD(P)-bd_dom_sf"/>
</dbReference>
<proteinExistence type="predicted"/>
<reference evidence="2" key="1">
    <citation type="journal article" date="2019" name="Int. J. Syst. Evol. Microbiol.">
        <title>The Global Catalogue of Microorganisms (GCM) 10K type strain sequencing project: providing services to taxonomists for standard genome sequencing and annotation.</title>
        <authorList>
            <consortium name="The Broad Institute Genomics Platform"/>
            <consortium name="The Broad Institute Genome Sequencing Center for Infectious Disease"/>
            <person name="Wu L."/>
            <person name="Ma J."/>
        </authorList>
    </citation>
    <scope>NUCLEOTIDE SEQUENCE [LARGE SCALE GENOMIC DNA]</scope>
    <source>
        <strain evidence="2">CGMCC 1.12376</strain>
    </source>
</reference>
<accession>A0ABW4HVA1</accession>